<feature type="transmembrane region" description="Helical" evidence="1">
    <location>
        <begin position="72"/>
        <end position="91"/>
    </location>
</feature>
<comment type="caution">
    <text evidence="2">The sequence shown here is derived from an EMBL/GenBank/DDBJ whole genome shotgun (WGS) entry which is preliminary data.</text>
</comment>
<keyword evidence="3" id="KW-1185">Reference proteome</keyword>
<dbReference type="EMBL" id="BDGE01000010">
    <property type="protein sequence ID" value="GBE90841.1"/>
    <property type="molecule type" value="Genomic_DNA"/>
</dbReference>
<evidence type="ECO:0000313" key="2">
    <source>
        <dbReference type="EMBL" id="GBE90841.1"/>
    </source>
</evidence>
<organism evidence="2 3">
    <name type="scientific">Nostoc cycadae WK-1</name>
    <dbReference type="NCBI Taxonomy" id="1861711"/>
    <lineage>
        <taxon>Bacteria</taxon>
        <taxon>Bacillati</taxon>
        <taxon>Cyanobacteriota</taxon>
        <taxon>Cyanophyceae</taxon>
        <taxon>Nostocales</taxon>
        <taxon>Nostocaceae</taxon>
        <taxon>Nostoc</taxon>
    </lineage>
</organism>
<gene>
    <name evidence="2" type="ORF">NCWK1_0561</name>
</gene>
<evidence type="ECO:0000256" key="1">
    <source>
        <dbReference type="SAM" id="Phobius"/>
    </source>
</evidence>
<keyword evidence="1" id="KW-0812">Transmembrane</keyword>
<keyword evidence="1" id="KW-0472">Membrane</keyword>
<keyword evidence="1" id="KW-1133">Transmembrane helix</keyword>
<sequence>MSETTITKDQLTTTANGNQIIISLDSKREQLPQPTTAETALGDVIFGSLLCTFCSSLVTQIILYLPLPELTSVRLLSSVVGLSLFGAGLQWTLSKRLQPTTVINLSSVFAGVVLGS</sequence>
<reference evidence="3" key="1">
    <citation type="journal article" date="2018" name="Genome Announc.">
        <title>Draft Genome Sequence of the Nitrogen-Fixing and Hormogonia-Inducing Cyanobacterium Nostoc cycadae Strain WK-1, Isolated from the Coralloid Roots of Cycas revoluta.</title>
        <authorList>
            <person name="Kanesaki Y."/>
            <person name="Hirose M."/>
            <person name="Hirose Y."/>
            <person name="Fujisawa T."/>
            <person name="Nakamura Y."/>
            <person name="Watanabe S."/>
            <person name="Matsunaga S."/>
            <person name="Uchida H."/>
            <person name="Murakami A."/>
        </authorList>
    </citation>
    <scope>NUCLEOTIDE SEQUENCE [LARGE SCALE GENOMIC DNA]</scope>
    <source>
        <strain evidence="3">WK-1</strain>
    </source>
</reference>
<dbReference type="RefSeq" id="WP_103123655.1">
    <property type="nucleotide sequence ID" value="NZ_DF978422.1"/>
</dbReference>
<dbReference type="Proteomes" id="UP000236527">
    <property type="component" value="Unassembled WGS sequence"/>
</dbReference>
<evidence type="ECO:0000313" key="3">
    <source>
        <dbReference type="Proteomes" id="UP000236527"/>
    </source>
</evidence>
<dbReference type="AlphaFoldDB" id="A0A2H6LC86"/>
<proteinExistence type="predicted"/>
<protein>
    <submittedName>
        <fullName evidence="2">PAS/PAC and GAF sensor-containing diguanylate cyclase/phosphodiesterase</fullName>
    </submittedName>
</protein>
<feature type="transmembrane region" description="Helical" evidence="1">
    <location>
        <begin position="44"/>
        <end position="65"/>
    </location>
</feature>
<name>A0A2H6LC86_9NOSO</name>
<accession>A0A2H6LC86</accession>